<evidence type="ECO:0000313" key="10">
    <source>
        <dbReference type="Proteomes" id="UP000593601"/>
    </source>
</evidence>
<evidence type="ECO:0000256" key="3">
    <source>
        <dbReference type="ARBA" id="ARBA00022679"/>
    </source>
</evidence>
<keyword evidence="3" id="KW-0808">Transferase</keyword>
<dbReference type="Proteomes" id="UP000593601">
    <property type="component" value="Chromosome"/>
</dbReference>
<dbReference type="SUPFAM" id="SSF46973">
    <property type="entry name" value="Enzyme IIa from lactose specific PTS, IIa-lac"/>
    <property type="match status" value="1"/>
</dbReference>
<evidence type="ECO:0000256" key="4">
    <source>
        <dbReference type="ARBA" id="ARBA00022683"/>
    </source>
</evidence>
<dbReference type="KEGG" id="bliq:INP51_08790"/>
<keyword evidence="6" id="KW-0479">Metal-binding</keyword>
<comment type="cofactor">
    <cofactor evidence="6">
        <name>Mg(2+)</name>
        <dbReference type="ChEBI" id="CHEBI:18420"/>
    </cofactor>
    <text evidence="6">Binds 1 Mg(2+) ion per trimer.</text>
</comment>
<keyword evidence="6" id="KW-0460">Magnesium</keyword>
<feature type="binding site" evidence="6">
    <location>
        <position position="79"/>
    </location>
    <ligand>
        <name>Mg(2+)</name>
        <dbReference type="ChEBI" id="CHEBI:18420"/>
        <note>ligand shared between all trimeric partners</note>
    </ligand>
</feature>
<dbReference type="Pfam" id="PF02255">
    <property type="entry name" value="PTS_IIA"/>
    <property type="match status" value="1"/>
</dbReference>
<dbReference type="RefSeq" id="WP_193734512.1">
    <property type="nucleotide sequence ID" value="NZ_CP063304.1"/>
</dbReference>
<evidence type="ECO:0000256" key="8">
    <source>
        <dbReference type="SAM" id="Coils"/>
    </source>
</evidence>
<dbReference type="PANTHER" id="PTHR34382:SF7">
    <property type="entry name" value="PTS SYSTEM N,N'-DIACETYLCHITOBIOSE-SPECIFIC EIIA COMPONENT"/>
    <property type="match status" value="1"/>
</dbReference>
<evidence type="ECO:0000256" key="7">
    <source>
        <dbReference type="PROSITE-ProRule" id="PRU00418"/>
    </source>
</evidence>
<evidence type="ECO:0000313" key="9">
    <source>
        <dbReference type="EMBL" id="QOV18150.1"/>
    </source>
</evidence>
<dbReference type="AlphaFoldDB" id="A0A7M2RFP2"/>
<evidence type="ECO:0000256" key="5">
    <source>
        <dbReference type="PIRSR" id="PIRSR000699-1"/>
    </source>
</evidence>
<keyword evidence="4" id="KW-0598">Phosphotransferase system</keyword>
<accession>A0A7M2RFP2</accession>
<dbReference type="PROSITE" id="PS51095">
    <property type="entry name" value="PTS_EIIA_TYPE_3"/>
    <property type="match status" value="1"/>
</dbReference>
<sequence>MDLEEQIMNMIADGGEAKSRAMEAIQAAKRTQFEAAEEKMRECEEALTRAHQIQTELLTSEAAEPETVTVSLLMVHAQDHLMNAITTSDLAMEFIEMYKKMNTILSGKEK</sequence>
<dbReference type="GO" id="GO:0046872">
    <property type="term" value="F:metal ion binding"/>
    <property type="evidence" value="ECO:0007669"/>
    <property type="project" value="UniProtKB-KW"/>
</dbReference>
<dbReference type="PANTHER" id="PTHR34382">
    <property type="entry name" value="PTS SYSTEM N,N'-DIACETYLCHITOBIOSE-SPECIFIC EIIA COMPONENT"/>
    <property type="match status" value="1"/>
</dbReference>
<evidence type="ECO:0000256" key="2">
    <source>
        <dbReference type="ARBA" id="ARBA00022597"/>
    </source>
</evidence>
<dbReference type="Gene3D" id="1.20.58.80">
    <property type="entry name" value="Phosphotransferase system, lactose/cellobiose-type IIA subunit"/>
    <property type="match status" value="1"/>
</dbReference>
<evidence type="ECO:0000256" key="1">
    <source>
        <dbReference type="ARBA" id="ARBA00022448"/>
    </source>
</evidence>
<gene>
    <name evidence="9" type="ORF">INP51_08790</name>
</gene>
<dbReference type="PIRSF" id="PIRSF000699">
    <property type="entry name" value="PTS_IILac_III"/>
    <property type="match status" value="1"/>
</dbReference>
<proteinExistence type="predicted"/>
<keyword evidence="10" id="KW-1185">Reference proteome</keyword>
<protein>
    <submittedName>
        <fullName evidence="9">PTS lactose/cellobiose transporter subunit IIA</fullName>
    </submittedName>
</protein>
<keyword evidence="8" id="KW-0175">Coiled coil</keyword>
<feature type="coiled-coil region" evidence="8">
    <location>
        <begin position="26"/>
        <end position="56"/>
    </location>
</feature>
<keyword evidence="2" id="KW-0762">Sugar transport</keyword>
<dbReference type="InterPro" id="IPR036542">
    <property type="entry name" value="PTS_IIA_lac/cel_sf"/>
</dbReference>
<organism evidence="9 10">
    <name type="scientific">Blautia liquoris</name>
    <dbReference type="NCBI Taxonomy" id="2779518"/>
    <lineage>
        <taxon>Bacteria</taxon>
        <taxon>Bacillati</taxon>
        <taxon>Bacillota</taxon>
        <taxon>Clostridia</taxon>
        <taxon>Lachnospirales</taxon>
        <taxon>Lachnospiraceae</taxon>
        <taxon>Blautia</taxon>
    </lineage>
</organism>
<feature type="active site" description="Tele-phosphohistidine intermediate" evidence="5">
    <location>
        <position position="76"/>
    </location>
</feature>
<reference evidence="9 10" key="1">
    <citation type="submission" date="2020-10" db="EMBL/GenBank/DDBJ databases">
        <title>Blautia liquoris sp.nov., isolated from the mud in a fermentation cellar used for the production of Chinese strong-flavoured liquor.</title>
        <authorList>
            <person name="Lu L."/>
        </authorList>
    </citation>
    <scope>NUCLEOTIDE SEQUENCE [LARGE SCALE GENOMIC DNA]</scope>
    <source>
        <strain evidence="9 10">LZLJ-3</strain>
    </source>
</reference>
<dbReference type="EMBL" id="CP063304">
    <property type="protein sequence ID" value="QOV18150.1"/>
    <property type="molecule type" value="Genomic_DNA"/>
</dbReference>
<evidence type="ECO:0000256" key="6">
    <source>
        <dbReference type="PIRSR" id="PIRSR000699-2"/>
    </source>
</evidence>
<feature type="modified residue" description="Phosphohistidine; by HPr" evidence="7">
    <location>
        <position position="76"/>
    </location>
</feature>
<dbReference type="GO" id="GO:0009401">
    <property type="term" value="P:phosphoenolpyruvate-dependent sugar phosphotransferase system"/>
    <property type="evidence" value="ECO:0007669"/>
    <property type="project" value="UniProtKB-KW"/>
</dbReference>
<name>A0A7M2RFP2_9FIRM</name>
<dbReference type="InterPro" id="IPR003188">
    <property type="entry name" value="PTS_IIA_lac/cel"/>
</dbReference>
<dbReference type="CDD" id="cd00215">
    <property type="entry name" value="PTS_IIA_lac"/>
    <property type="match status" value="1"/>
</dbReference>
<dbReference type="GO" id="GO:0016740">
    <property type="term" value="F:transferase activity"/>
    <property type="evidence" value="ECO:0007669"/>
    <property type="project" value="UniProtKB-KW"/>
</dbReference>
<keyword evidence="1" id="KW-0813">Transport</keyword>